<accession>A0A3N4KXW3</accession>
<feature type="compositionally biased region" description="Basic and acidic residues" evidence="1">
    <location>
        <begin position="334"/>
        <end position="351"/>
    </location>
</feature>
<feature type="compositionally biased region" description="Low complexity" evidence="1">
    <location>
        <begin position="547"/>
        <end position="557"/>
    </location>
</feature>
<protein>
    <recommendedName>
        <fullName evidence="2">Inhibitor of growth protein N-terminal histone-binding domain-containing protein</fullName>
    </recommendedName>
</protein>
<feature type="region of interest" description="Disordered" evidence="1">
    <location>
        <begin position="138"/>
        <end position="262"/>
    </location>
</feature>
<dbReference type="OrthoDB" id="5411773at2759"/>
<feature type="compositionally biased region" description="Acidic residues" evidence="1">
    <location>
        <begin position="576"/>
        <end position="592"/>
    </location>
</feature>
<dbReference type="GO" id="GO:0006355">
    <property type="term" value="P:regulation of DNA-templated transcription"/>
    <property type="evidence" value="ECO:0007669"/>
    <property type="project" value="TreeGrafter"/>
</dbReference>
<sequence>MSDVGSLVALLPHESEDTEEDPETHATAREFVDYTEYLPSDIRRSIELLQSLHEQYDYYTAQLQTLTKEFRTLQAELPVSNGFARTVTDKELELRLRISRAMNAALRARQESAAESIKMHQNVDRHYSRAVAIRSKLDEITIPSRDPTPVSPRKPRVKEKPDDQHYKITLRLNNERTPAQTARGGGRRRNYNPTPRSRQPPPTPANNEDDWEDMPDTVAKPKKKKPTAGTIKRGPKPPTDPPFSGGAQARYEDGTPIPSHLLPWNRLTNEELARLRKRMKKNAGWTPSVTMIIRELESLGRGPKHKDMFTDQTEGHLGEDFLKIYGPEDGGIGDPEKIAPDDGEGVRENKGMRLNRAKKRKREEERKEKEREAERERQEREAEAENVRKAEEEERKEKERLMREARERAAREAAEREAAAAAAVERERLAREAREEKLREEKAREKAAVKEKERAAAIVAASSRKMRSASISTGTTASTSTTTASVEASSTEDADEDMLDVDADAPLPRRLGRPPKNPPTFKPGHKRAASTTTPAGADPKRSKRDLAAPAPAAAPTTARKKGLMGRGTRKKPTTPGDEEGAEEEWVDDDEEDLNRYCLCDEVSRGTMVACENSQP</sequence>
<dbReference type="EMBL" id="ML119113">
    <property type="protein sequence ID" value="RPB15386.1"/>
    <property type="molecule type" value="Genomic_DNA"/>
</dbReference>
<dbReference type="InterPro" id="IPR028651">
    <property type="entry name" value="ING_fam"/>
</dbReference>
<feature type="compositionally biased region" description="Basic and acidic residues" evidence="1">
    <location>
        <begin position="305"/>
        <end position="322"/>
    </location>
</feature>
<name>A0A3N4KXW3_9PEZI</name>
<proteinExistence type="predicted"/>
<feature type="domain" description="Inhibitor of growth protein N-terminal histone-binding" evidence="2">
    <location>
        <begin position="27"/>
        <end position="137"/>
    </location>
</feature>
<dbReference type="InParanoid" id="A0A3N4KXW3"/>
<dbReference type="GO" id="GO:0005634">
    <property type="term" value="C:nucleus"/>
    <property type="evidence" value="ECO:0007669"/>
    <property type="project" value="TreeGrafter"/>
</dbReference>
<dbReference type="InterPro" id="IPR024610">
    <property type="entry name" value="ING_N_histone-binding"/>
</dbReference>
<dbReference type="PANTHER" id="PTHR10333">
    <property type="entry name" value="INHIBITOR OF GROWTH PROTEIN"/>
    <property type="match status" value="1"/>
</dbReference>
<feature type="compositionally biased region" description="Acidic residues" evidence="1">
    <location>
        <begin position="490"/>
        <end position="503"/>
    </location>
</feature>
<evidence type="ECO:0000259" key="2">
    <source>
        <dbReference type="SMART" id="SM01408"/>
    </source>
</evidence>
<feature type="compositionally biased region" description="Basic and acidic residues" evidence="1">
    <location>
        <begin position="362"/>
        <end position="455"/>
    </location>
</feature>
<dbReference type="AlphaFoldDB" id="A0A3N4KXW3"/>
<organism evidence="3 4">
    <name type="scientific">Morchella conica CCBAS932</name>
    <dbReference type="NCBI Taxonomy" id="1392247"/>
    <lineage>
        <taxon>Eukaryota</taxon>
        <taxon>Fungi</taxon>
        <taxon>Dikarya</taxon>
        <taxon>Ascomycota</taxon>
        <taxon>Pezizomycotina</taxon>
        <taxon>Pezizomycetes</taxon>
        <taxon>Pezizales</taxon>
        <taxon>Morchellaceae</taxon>
        <taxon>Morchella</taxon>
    </lineage>
</organism>
<dbReference type="PANTHER" id="PTHR10333:SF94">
    <property type="entry name" value="FINGER DOMAIN PROTEIN, PUTATIVE (AFU_ORTHOLOGUE AFUA_3G11940)-RELATED"/>
    <property type="match status" value="1"/>
</dbReference>
<gene>
    <name evidence="3" type="ORF">P167DRAFT_542948</name>
</gene>
<evidence type="ECO:0000313" key="3">
    <source>
        <dbReference type="EMBL" id="RPB15386.1"/>
    </source>
</evidence>
<dbReference type="Gene3D" id="6.10.140.1740">
    <property type="match status" value="1"/>
</dbReference>
<dbReference type="SMART" id="SM01408">
    <property type="entry name" value="ING"/>
    <property type="match status" value="1"/>
</dbReference>
<feature type="compositionally biased region" description="Low complexity" evidence="1">
    <location>
        <begin position="468"/>
        <end position="489"/>
    </location>
</feature>
<dbReference type="GO" id="GO:0004402">
    <property type="term" value="F:histone acetyltransferase activity"/>
    <property type="evidence" value="ECO:0007669"/>
    <property type="project" value="TreeGrafter"/>
</dbReference>
<evidence type="ECO:0000256" key="1">
    <source>
        <dbReference type="SAM" id="MobiDB-lite"/>
    </source>
</evidence>
<feature type="region of interest" description="Disordered" evidence="1">
    <location>
        <begin position="302"/>
        <end position="592"/>
    </location>
</feature>
<dbReference type="STRING" id="1392247.A0A3N4KXW3"/>
<dbReference type="GO" id="GO:0000123">
    <property type="term" value="C:histone acetyltransferase complex"/>
    <property type="evidence" value="ECO:0007669"/>
    <property type="project" value="TreeGrafter"/>
</dbReference>
<keyword evidence="4" id="KW-1185">Reference proteome</keyword>
<reference evidence="3 4" key="1">
    <citation type="journal article" date="2018" name="Nat. Ecol. Evol.">
        <title>Pezizomycetes genomes reveal the molecular basis of ectomycorrhizal truffle lifestyle.</title>
        <authorList>
            <person name="Murat C."/>
            <person name="Payen T."/>
            <person name="Noel B."/>
            <person name="Kuo A."/>
            <person name="Morin E."/>
            <person name="Chen J."/>
            <person name="Kohler A."/>
            <person name="Krizsan K."/>
            <person name="Balestrini R."/>
            <person name="Da Silva C."/>
            <person name="Montanini B."/>
            <person name="Hainaut M."/>
            <person name="Levati E."/>
            <person name="Barry K.W."/>
            <person name="Belfiori B."/>
            <person name="Cichocki N."/>
            <person name="Clum A."/>
            <person name="Dockter R.B."/>
            <person name="Fauchery L."/>
            <person name="Guy J."/>
            <person name="Iotti M."/>
            <person name="Le Tacon F."/>
            <person name="Lindquist E.A."/>
            <person name="Lipzen A."/>
            <person name="Malagnac F."/>
            <person name="Mello A."/>
            <person name="Molinier V."/>
            <person name="Miyauchi S."/>
            <person name="Poulain J."/>
            <person name="Riccioni C."/>
            <person name="Rubini A."/>
            <person name="Sitrit Y."/>
            <person name="Splivallo R."/>
            <person name="Traeger S."/>
            <person name="Wang M."/>
            <person name="Zifcakova L."/>
            <person name="Wipf D."/>
            <person name="Zambonelli A."/>
            <person name="Paolocci F."/>
            <person name="Nowrousian M."/>
            <person name="Ottonello S."/>
            <person name="Baldrian P."/>
            <person name="Spatafora J.W."/>
            <person name="Henrissat B."/>
            <person name="Nagy L.G."/>
            <person name="Aury J.M."/>
            <person name="Wincker P."/>
            <person name="Grigoriev I.V."/>
            <person name="Bonfante P."/>
            <person name="Martin F.M."/>
        </authorList>
    </citation>
    <scope>NUCLEOTIDE SEQUENCE [LARGE SCALE GENOMIC DNA]</scope>
    <source>
        <strain evidence="3 4">CCBAS932</strain>
    </source>
</reference>
<feature type="compositionally biased region" description="Basic residues" evidence="1">
    <location>
        <begin position="558"/>
        <end position="572"/>
    </location>
</feature>
<dbReference type="Proteomes" id="UP000277580">
    <property type="component" value="Unassembled WGS sequence"/>
</dbReference>
<feature type="compositionally biased region" description="Polar residues" evidence="1">
    <location>
        <begin position="171"/>
        <end position="180"/>
    </location>
</feature>
<evidence type="ECO:0000313" key="4">
    <source>
        <dbReference type="Proteomes" id="UP000277580"/>
    </source>
</evidence>